<dbReference type="Proteomes" id="UP001054857">
    <property type="component" value="Unassembled WGS sequence"/>
</dbReference>
<evidence type="ECO:0000313" key="2">
    <source>
        <dbReference type="EMBL" id="GFR39774.1"/>
    </source>
</evidence>
<reference evidence="2 3" key="1">
    <citation type="journal article" date="2021" name="Sci. Rep.">
        <title>Genome sequencing of the multicellular alga Astrephomene provides insights into convergent evolution of germ-soma differentiation.</title>
        <authorList>
            <person name="Yamashita S."/>
            <person name="Yamamoto K."/>
            <person name="Matsuzaki R."/>
            <person name="Suzuki S."/>
            <person name="Yamaguchi H."/>
            <person name="Hirooka S."/>
            <person name="Minakuchi Y."/>
            <person name="Miyagishima S."/>
            <person name="Kawachi M."/>
            <person name="Toyoda A."/>
            <person name="Nozaki H."/>
        </authorList>
    </citation>
    <scope>NUCLEOTIDE SEQUENCE [LARGE SCALE GENOMIC DNA]</scope>
    <source>
        <strain evidence="2 3">NIES-4017</strain>
    </source>
</reference>
<feature type="non-terminal residue" evidence="2">
    <location>
        <position position="1"/>
    </location>
</feature>
<proteinExistence type="predicted"/>
<accession>A0AAD3DEF4</accession>
<sequence>PAWNSFPYNWSSNNIQMLAAAAEEPRQQMAPRPTVHSTGGKVWRSPSNNNMTCKTQPSTPNDACYTPTAATAAAAAAAAVVPYGSADVTPAARPRLLTAETSALVRSSLDEDETCLFLSPGTDLSASMGMRHVASGSALLSYGAAAATCNRSPSVVSATQWRPREPG</sequence>
<gene>
    <name evidence="2" type="ORF">Agub_g259</name>
</gene>
<feature type="non-terminal residue" evidence="2">
    <location>
        <position position="167"/>
    </location>
</feature>
<comment type="caution">
    <text evidence="2">The sequence shown here is derived from an EMBL/GenBank/DDBJ whole genome shotgun (WGS) entry which is preliminary data.</text>
</comment>
<protein>
    <submittedName>
        <fullName evidence="2">Uncharacterized protein</fullName>
    </submittedName>
</protein>
<evidence type="ECO:0000256" key="1">
    <source>
        <dbReference type="SAM" id="MobiDB-lite"/>
    </source>
</evidence>
<keyword evidence="3" id="KW-1185">Reference proteome</keyword>
<feature type="region of interest" description="Disordered" evidence="1">
    <location>
        <begin position="30"/>
        <end position="59"/>
    </location>
</feature>
<dbReference type="AlphaFoldDB" id="A0AAD3DEF4"/>
<organism evidence="2 3">
    <name type="scientific">Astrephomene gubernaculifera</name>
    <dbReference type="NCBI Taxonomy" id="47775"/>
    <lineage>
        <taxon>Eukaryota</taxon>
        <taxon>Viridiplantae</taxon>
        <taxon>Chlorophyta</taxon>
        <taxon>core chlorophytes</taxon>
        <taxon>Chlorophyceae</taxon>
        <taxon>CS clade</taxon>
        <taxon>Chlamydomonadales</taxon>
        <taxon>Astrephomenaceae</taxon>
        <taxon>Astrephomene</taxon>
    </lineage>
</organism>
<dbReference type="EMBL" id="BMAR01000001">
    <property type="protein sequence ID" value="GFR39774.1"/>
    <property type="molecule type" value="Genomic_DNA"/>
</dbReference>
<evidence type="ECO:0000313" key="3">
    <source>
        <dbReference type="Proteomes" id="UP001054857"/>
    </source>
</evidence>
<feature type="compositionally biased region" description="Polar residues" evidence="1">
    <location>
        <begin position="45"/>
        <end position="59"/>
    </location>
</feature>
<name>A0AAD3DEF4_9CHLO</name>